<feature type="transmembrane region" description="Helical" evidence="1">
    <location>
        <begin position="336"/>
        <end position="352"/>
    </location>
</feature>
<gene>
    <name evidence="2" type="ORF">M6D93_12545</name>
</gene>
<keyword evidence="3" id="KW-1185">Reference proteome</keyword>
<dbReference type="Proteomes" id="UP001056336">
    <property type="component" value="Chromosome"/>
</dbReference>
<keyword evidence="1" id="KW-1133">Transmembrane helix</keyword>
<evidence type="ECO:0000256" key="1">
    <source>
        <dbReference type="SAM" id="Phobius"/>
    </source>
</evidence>
<name>A0ABY4QVG6_9ACTN</name>
<keyword evidence="1" id="KW-0812">Transmembrane</keyword>
<feature type="transmembrane region" description="Helical" evidence="1">
    <location>
        <begin position="277"/>
        <end position="295"/>
    </location>
</feature>
<reference evidence="2" key="2">
    <citation type="submission" date="2022-05" db="EMBL/GenBank/DDBJ databases">
        <authorList>
            <person name="Kim J.-S."/>
            <person name="Lee K."/>
            <person name="Suh M."/>
            <person name="Eom M."/>
            <person name="Kim J.-S."/>
            <person name="Kim D.-S."/>
            <person name="Ko S.-H."/>
            <person name="Shin Y."/>
            <person name="Lee J.-S."/>
        </authorList>
    </citation>
    <scope>NUCLEOTIDE SEQUENCE</scope>
    <source>
        <strain evidence="2">N237</strain>
    </source>
</reference>
<organism evidence="2 3">
    <name type="scientific">Jatrophihabitans telluris</name>
    <dbReference type="NCBI Taxonomy" id="2038343"/>
    <lineage>
        <taxon>Bacteria</taxon>
        <taxon>Bacillati</taxon>
        <taxon>Actinomycetota</taxon>
        <taxon>Actinomycetes</taxon>
        <taxon>Jatrophihabitantales</taxon>
        <taxon>Jatrophihabitantaceae</taxon>
        <taxon>Jatrophihabitans</taxon>
    </lineage>
</organism>
<sequence length="600" mass="64169">MAAILGAQAGWLFVLFDRGWYLQSEISNLADARNASLDWHYLSESLGGHLSPVIRLEYWLLAHLAPLNYSLTIVLRVLGCVAATYLLYRLLVALVGPCWLVTAVTLVYAVSPLTVPGASWLTSAVDLVPSHVLLLLSLLAFLRFLDSGGLRAAAVSGIWLSLAIFTGSGTLAELVVYPVLAFGFLYRGNLRERWGQAVGQRYGWLVLLSPLVCFATLFLSKRSDYATGAHPLSLSDGLLLVRNEWLKAVGPILVGGPWSWFAQPNIFVGYAAPPPTVIIAGQVAFVVLLVLGFTVTRWASVVAWSMPVCTAVGSVLIVGIGRYGVYGQLIPLTLRYSYPVAIPLALAVVLSLRPVNRSGDAAATPRDEELRPARLGENRPLLAVVCVLLVLSSALSAWRFSDDFARNPTRAYVANLTSALGHPGGHVALYDSMLPTQIVSGVEPHHHVSDLLDLAGLRASFDDSSTVPLMVAGDGHLVPVTFVDAAVGVGGTSPKCGFYLSGAGRWQIPLTPAVPRAEWFLQLSLYQANPSTIDVQIVDDHRNEVAPIGGSRLTITATLAQVNRRLPLSAPTSVIITSEDRHASICLAGVAIGAPFPKAG</sequence>
<evidence type="ECO:0000313" key="3">
    <source>
        <dbReference type="Proteomes" id="UP001056336"/>
    </source>
</evidence>
<feature type="transmembrane region" description="Helical" evidence="1">
    <location>
        <begin position="90"/>
        <end position="111"/>
    </location>
</feature>
<accession>A0ABY4QVG6</accession>
<keyword evidence="1" id="KW-0472">Membrane</keyword>
<reference evidence="2" key="1">
    <citation type="journal article" date="2018" name="Int. J. Syst. Evol. Microbiol.">
        <title>Jatrophihabitans telluris sp. nov., isolated from sediment soil of lava forest wetlands and the emended description of the genus Jatrophihabitans.</title>
        <authorList>
            <person name="Lee K.C."/>
            <person name="Suh M.K."/>
            <person name="Eom M.K."/>
            <person name="Kim K.K."/>
            <person name="Kim J.S."/>
            <person name="Kim D.S."/>
            <person name="Ko S.H."/>
            <person name="Shin Y.K."/>
            <person name="Lee J.S."/>
        </authorList>
    </citation>
    <scope>NUCLEOTIDE SEQUENCE</scope>
    <source>
        <strain evidence="2">N237</strain>
    </source>
</reference>
<feature type="transmembrane region" description="Helical" evidence="1">
    <location>
        <begin position="381"/>
        <end position="400"/>
    </location>
</feature>
<protein>
    <recommendedName>
        <fullName evidence="4">Glycosyltransferase RgtA/B/C/D-like domain-containing protein</fullName>
    </recommendedName>
</protein>
<proteinExistence type="predicted"/>
<feature type="transmembrane region" description="Helical" evidence="1">
    <location>
        <begin position="56"/>
        <end position="78"/>
    </location>
</feature>
<dbReference type="EMBL" id="CP097332">
    <property type="protein sequence ID" value="UQX87127.1"/>
    <property type="molecule type" value="Genomic_DNA"/>
</dbReference>
<feature type="transmembrane region" description="Helical" evidence="1">
    <location>
        <begin position="149"/>
        <end position="168"/>
    </location>
</feature>
<feature type="transmembrane region" description="Helical" evidence="1">
    <location>
        <begin position="302"/>
        <end position="324"/>
    </location>
</feature>
<feature type="transmembrane region" description="Helical" evidence="1">
    <location>
        <begin position="202"/>
        <end position="220"/>
    </location>
</feature>
<feature type="transmembrane region" description="Helical" evidence="1">
    <location>
        <begin position="117"/>
        <end position="142"/>
    </location>
</feature>
<dbReference type="RefSeq" id="WP_249769574.1">
    <property type="nucleotide sequence ID" value="NZ_CP097332.1"/>
</dbReference>
<evidence type="ECO:0000313" key="2">
    <source>
        <dbReference type="EMBL" id="UQX87127.1"/>
    </source>
</evidence>
<evidence type="ECO:0008006" key="4">
    <source>
        <dbReference type="Google" id="ProtNLM"/>
    </source>
</evidence>